<organism evidence="9 10">
    <name type="scientific">Oceanobacillus halophilus</name>
    <dbReference type="NCBI Taxonomy" id="930130"/>
    <lineage>
        <taxon>Bacteria</taxon>
        <taxon>Bacillati</taxon>
        <taxon>Bacillota</taxon>
        <taxon>Bacilli</taxon>
        <taxon>Bacillales</taxon>
        <taxon>Bacillaceae</taxon>
        <taxon>Oceanobacillus</taxon>
    </lineage>
</organism>
<gene>
    <name evidence="9" type="ORF">D8M06_05795</name>
</gene>
<evidence type="ECO:0000256" key="6">
    <source>
        <dbReference type="ARBA" id="ARBA00023136"/>
    </source>
</evidence>
<dbReference type="GO" id="GO:0005886">
    <property type="term" value="C:plasma membrane"/>
    <property type="evidence" value="ECO:0007669"/>
    <property type="project" value="UniProtKB-SubCell"/>
</dbReference>
<keyword evidence="4 7" id="KW-0812">Transmembrane</keyword>
<proteinExistence type="predicted"/>
<evidence type="ECO:0000256" key="7">
    <source>
        <dbReference type="SAM" id="Phobius"/>
    </source>
</evidence>
<protein>
    <submittedName>
        <fullName evidence="9">TRAP transporter small permease subunit</fullName>
    </submittedName>
</protein>
<evidence type="ECO:0000256" key="3">
    <source>
        <dbReference type="ARBA" id="ARBA00022475"/>
    </source>
</evidence>
<evidence type="ECO:0000256" key="5">
    <source>
        <dbReference type="ARBA" id="ARBA00022989"/>
    </source>
</evidence>
<keyword evidence="5 7" id="KW-1133">Transmembrane helix</keyword>
<evidence type="ECO:0000313" key="9">
    <source>
        <dbReference type="EMBL" id="RKQ35772.1"/>
    </source>
</evidence>
<evidence type="ECO:0000256" key="1">
    <source>
        <dbReference type="ARBA" id="ARBA00004651"/>
    </source>
</evidence>
<dbReference type="OrthoDB" id="2426391at2"/>
<keyword evidence="6 7" id="KW-0472">Membrane</keyword>
<comment type="caution">
    <text evidence="9">The sequence shown here is derived from an EMBL/GenBank/DDBJ whole genome shotgun (WGS) entry which is preliminary data.</text>
</comment>
<evidence type="ECO:0000256" key="4">
    <source>
        <dbReference type="ARBA" id="ARBA00022692"/>
    </source>
</evidence>
<dbReference type="RefSeq" id="WP_121203443.1">
    <property type="nucleotide sequence ID" value="NZ_RBZP01000002.1"/>
</dbReference>
<evidence type="ECO:0000259" key="8">
    <source>
        <dbReference type="Pfam" id="PF04290"/>
    </source>
</evidence>
<feature type="transmembrane region" description="Helical" evidence="7">
    <location>
        <begin position="21"/>
        <end position="43"/>
    </location>
</feature>
<dbReference type="Pfam" id="PF04290">
    <property type="entry name" value="DctQ"/>
    <property type="match status" value="1"/>
</dbReference>
<reference evidence="9 10" key="1">
    <citation type="journal article" date="2016" name="Int. J. Syst. Evol. Microbiol.">
        <title>Oceanobacillus halophilus sp. nov., a novel moderately halophilic bacterium from a hypersaline lake.</title>
        <authorList>
            <person name="Amoozegar M.A."/>
            <person name="Bagheri M."/>
            <person name="Makhdoumi A."/>
            <person name="Nikou M.M."/>
            <person name="Fazeli S.A.S."/>
            <person name="Schumann P."/>
            <person name="Sproer C."/>
            <person name="Sanchez-Porro C."/>
            <person name="Ventosa A."/>
        </authorList>
    </citation>
    <scope>NUCLEOTIDE SEQUENCE [LARGE SCALE GENOMIC DNA]</scope>
    <source>
        <strain evidence="9 10">DSM 23996</strain>
    </source>
</reference>
<sequence length="178" mass="20431">MSDNFSKIYQFFIYIKKLGMLVSGFAVFIMMFYICLDVLFRNIEGSISLYAYEITSNYFMPLIVFPAMAFAFEKGMMPRIDFIIGKSKNIKFQLFVSICLIILEIVLMLLLIFYGFQYFLTSVDSGLAFTAGGTNYPLWPVILLVPISFSLVLIEMVFLLIKNIASKKPSFVVIEDKK</sequence>
<keyword evidence="3" id="KW-1003">Cell membrane</keyword>
<keyword evidence="10" id="KW-1185">Reference proteome</keyword>
<feature type="transmembrane region" description="Helical" evidence="7">
    <location>
        <begin position="92"/>
        <end position="116"/>
    </location>
</feature>
<feature type="transmembrane region" description="Helical" evidence="7">
    <location>
        <begin position="49"/>
        <end position="72"/>
    </location>
</feature>
<dbReference type="EMBL" id="RBZP01000002">
    <property type="protein sequence ID" value="RKQ35772.1"/>
    <property type="molecule type" value="Genomic_DNA"/>
</dbReference>
<name>A0A495A7K4_9BACI</name>
<evidence type="ECO:0000256" key="2">
    <source>
        <dbReference type="ARBA" id="ARBA00022448"/>
    </source>
</evidence>
<dbReference type="Proteomes" id="UP000269301">
    <property type="component" value="Unassembled WGS sequence"/>
</dbReference>
<accession>A0A495A7K4</accession>
<comment type="subcellular location">
    <subcellularLocation>
        <location evidence="1">Cell membrane</location>
        <topology evidence="1">Multi-pass membrane protein</topology>
    </subcellularLocation>
</comment>
<keyword evidence="2" id="KW-0813">Transport</keyword>
<evidence type="ECO:0000313" key="10">
    <source>
        <dbReference type="Proteomes" id="UP000269301"/>
    </source>
</evidence>
<feature type="domain" description="Tripartite ATP-independent periplasmic transporters DctQ component" evidence="8">
    <location>
        <begin position="30"/>
        <end position="157"/>
    </location>
</feature>
<feature type="transmembrane region" description="Helical" evidence="7">
    <location>
        <begin position="136"/>
        <end position="161"/>
    </location>
</feature>
<dbReference type="InterPro" id="IPR055348">
    <property type="entry name" value="DctQ"/>
</dbReference>
<dbReference type="AlphaFoldDB" id="A0A495A7K4"/>